<dbReference type="PANTHER" id="PTHR46105:SF14">
    <property type="entry name" value="ZINC FINGER AND BTB DOMAIN-CONTAINING PROTEIN 22"/>
    <property type="match status" value="1"/>
</dbReference>
<dbReference type="SUPFAM" id="SSF54695">
    <property type="entry name" value="POZ domain"/>
    <property type="match status" value="1"/>
</dbReference>
<dbReference type="GO" id="GO:0000981">
    <property type="term" value="F:DNA-binding transcription factor activity, RNA polymerase II-specific"/>
    <property type="evidence" value="ECO:0007669"/>
    <property type="project" value="TreeGrafter"/>
</dbReference>
<evidence type="ECO:0000313" key="3">
    <source>
        <dbReference type="Proteomes" id="UP000580879"/>
    </source>
</evidence>
<evidence type="ECO:0000313" key="2">
    <source>
        <dbReference type="EMBL" id="NWW77452.1"/>
    </source>
</evidence>
<dbReference type="Proteomes" id="UP000580879">
    <property type="component" value="Unassembled WGS sequence"/>
</dbReference>
<dbReference type="AlphaFoldDB" id="A0A7K6QUI6"/>
<reference evidence="2 3" key="1">
    <citation type="submission" date="2019-09" db="EMBL/GenBank/DDBJ databases">
        <title>Bird 10,000 Genomes (B10K) Project - Family phase.</title>
        <authorList>
            <person name="Zhang G."/>
        </authorList>
    </citation>
    <scope>NUCLEOTIDE SEQUENCE [LARGE SCALE GENOMIC DNA]</scope>
    <source>
        <strain evidence="2">B10K-DU-029-53</strain>
    </source>
</reference>
<dbReference type="OrthoDB" id="10004641at2759"/>
<keyword evidence="3" id="KW-1185">Reference proteome</keyword>
<feature type="domain" description="BTB" evidence="1">
    <location>
        <begin position="24"/>
        <end position="102"/>
    </location>
</feature>
<dbReference type="GO" id="GO:0000978">
    <property type="term" value="F:RNA polymerase II cis-regulatory region sequence-specific DNA binding"/>
    <property type="evidence" value="ECO:0007669"/>
    <property type="project" value="TreeGrafter"/>
</dbReference>
<sequence>VEFPEVPPALLAKLNQQRLDGKLCDVSIHVQGRVFRAHRALFLKNLDSVVLPSVMDPAAFAVVLGSAYTGRLSMAPGDIVNLLTVGSVLQMWHIVDKCTELL</sequence>
<proteinExistence type="predicted"/>
<dbReference type="InterPro" id="IPR011333">
    <property type="entry name" value="SKP1/BTB/POZ_sf"/>
</dbReference>
<dbReference type="InterPro" id="IPR050457">
    <property type="entry name" value="ZnFinger_BTB_dom_contain"/>
</dbReference>
<dbReference type="SMART" id="SM00225">
    <property type="entry name" value="BTB"/>
    <property type="match status" value="1"/>
</dbReference>
<accession>A0A7K6QUI6</accession>
<evidence type="ECO:0000259" key="1">
    <source>
        <dbReference type="SMART" id="SM00225"/>
    </source>
</evidence>
<dbReference type="Pfam" id="PF00651">
    <property type="entry name" value="BTB"/>
    <property type="match status" value="2"/>
</dbReference>
<protein>
    <submittedName>
        <fullName evidence="2">ZBT22 protein</fullName>
    </submittedName>
</protein>
<comment type="caution">
    <text evidence="2">The sequence shown here is derived from an EMBL/GenBank/DDBJ whole genome shotgun (WGS) entry which is preliminary data.</text>
</comment>
<gene>
    <name evidence="2" type="primary">Zbtb22</name>
    <name evidence="2" type="ORF">CLIRUF_R14719</name>
</gene>
<dbReference type="EMBL" id="VZRZ01005201">
    <property type="protein sequence ID" value="NWW77452.1"/>
    <property type="molecule type" value="Genomic_DNA"/>
</dbReference>
<dbReference type="Gene3D" id="3.30.710.10">
    <property type="entry name" value="Potassium Channel Kv1.1, Chain A"/>
    <property type="match status" value="1"/>
</dbReference>
<dbReference type="PANTHER" id="PTHR46105">
    <property type="entry name" value="AGAP004733-PA"/>
    <property type="match status" value="1"/>
</dbReference>
<feature type="non-terminal residue" evidence="2">
    <location>
        <position position="1"/>
    </location>
</feature>
<feature type="non-terminal residue" evidence="2">
    <location>
        <position position="102"/>
    </location>
</feature>
<dbReference type="InterPro" id="IPR000210">
    <property type="entry name" value="BTB/POZ_dom"/>
</dbReference>
<organism evidence="2 3">
    <name type="scientific">Climacteris rufus</name>
    <name type="common">rufous treecreeper</name>
    <dbReference type="NCBI Taxonomy" id="47695"/>
    <lineage>
        <taxon>Eukaryota</taxon>
        <taxon>Metazoa</taxon>
        <taxon>Chordata</taxon>
        <taxon>Craniata</taxon>
        <taxon>Vertebrata</taxon>
        <taxon>Euteleostomi</taxon>
        <taxon>Archelosauria</taxon>
        <taxon>Archosauria</taxon>
        <taxon>Dinosauria</taxon>
        <taxon>Saurischia</taxon>
        <taxon>Theropoda</taxon>
        <taxon>Coelurosauria</taxon>
        <taxon>Aves</taxon>
        <taxon>Neognathae</taxon>
        <taxon>Neoaves</taxon>
        <taxon>Telluraves</taxon>
        <taxon>Australaves</taxon>
        <taxon>Passeriformes</taxon>
        <taxon>Climacteridae</taxon>
        <taxon>Climacteris</taxon>
    </lineage>
</organism>
<name>A0A7K6QUI6_9PASS</name>